<feature type="compositionally biased region" description="Basic and acidic residues" evidence="10">
    <location>
        <begin position="148"/>
        <end position="159"/>
    </location>
</feature>
<dbReference type="SUPFAM" id="SSF47587">
    <property type="entry name" value="Domain of poly(ADP-ribose) polymerase"/>
    <property type="match status" value="1"/>
</dbReference>
<comment type="subcellular location">
    <subcellularLocation>
        <location evidence="1">Nucleus</location>
    </subcellularLocation>
</comment>
<dbReference type="EC" id="2.4.2.-" evidence="9"/>
<dbReference type="PROSITE" id="PS50918">
    <property type="entry name" value="WWE"/>
    <property type="match status" value="1"/>
</dbReference>
<evidence type="ECO:0000256" key="1">
    <source>
        <dbReference type="ARBA" id="ARBA00004123"/>
    </source>
</evidence>
<dbReference type="GO" id="GO:0006302">
    <property type="term" value="P:double-strand break repair"/>
    <property type="evidence" value="ECO:0007669"/>
    <property type="project" value="TreeGrafter"/>
</dbReference>
<dbReference type="SUPFAM" id="SSF56399">
    <property type="entry name" value="ADP-ribosylation"/>
    <property type="match status" value="1"/>
</dbReference>
<feature type="domain" description="PARP alpha-helical" evidence="13">
    <location>
        <begin position="451"/>
        <end position="568"/>
    </location>
</feature>
<dbReference type="PANTHER" id="PTHR10459">
    <property type="entry name" value="DNA LIGASE"/>
    <property type="match status" value="1"/>
</dbReference>
<feature type="domain" description="PARP catalytic" evidence="12">
    <location>
        <begin position="580"/>
        <end position="776"/>
    </location>
</feature>
<keyword evidence="5 9" id="KW-0520">NAD</keyword>
<proteinExistence type="inferred from homology"/>
<dbReference type="GO" id="GO:0003950">
    <property type="term" value="F:NAD+ poly-ADP-ribosyltransferase activity"/>
    <property type="evidence" value="ECO:0007669"/>
    <property type="project" value="UniProtKB-UniRule"/>
</dbReference>
<dbReference type="AlphaFoldDB" id="A0A915ERF8"/>
<evidence type="ECO:0000259" key="13">
    <source>
        <dbReference type="PROSITE" id="PS51060"/>
    </source>
</evidence>
<dbReference type="Gene3D" id="1.20.142.10">
    <property type="entry name" value="Poly(ADP-ribose) polymerase, regulatory domain"/>
    <property type="match status" value="1"/>
</dbReference>
<dbReference type="InterPro" id="IPR036930">
    <property type="entry name" value="WGR_dom_sf"/>
</dbReference>
<dbReference type="SMART" id="SM00773">
    <property type="entry name" value="WGR"/>
    <property type="match status" value="1"/>
</dbReference>
<keyword evidence="4" id="KW-0548">Nucleotidyltransferase</keyword>
<dbReference type="Gene3D" id="3.90.228.10">
    <property type="match status" value="1"/>
</dbReference>
<sequence length="776" mass="87832">MSEQISWEYQFAANTWVHYEDDVVKFLNNQAPDTEVCVFDIKDWSVEFNLKTMQQNNVDSKFKRGIRCTISMDNGDSFFTWEYMNGRKYRNFPPSALPILEKAYAEINDDDEDDNKKQVEVMIFAQKATVDLSKNLMVMGSSKNLKVRRQESKADEKGAHSPVPEQSSSDLKERSKRVAAAKVNQEATSPKKSAKAKKGKVIDSSDSEDSEVPLPKKPAKKAAKSKKAPVMDSNDSEDSEAVAKKKSVAKKPAKKTEVVTSSDSDENPADKENEEDAKGEEKPDKKLPAKRKLEDVLQEPEDSGDEMADVDLECTQKIGIAHVYSNGKDVYDVMLNQTNTQNNNNKYFVLQVLKDNSGENYSVWFRWGRVGYKGQTSLIPCGSNLQGAIEQFKRKFRDKTSNSFDDRQNFCKVSGKYDMIRVEHSKKRKVEEDVSSKFNGALKPREEIKVESTLEPEIRRFMELICDLKTMEMEIRNMEYDVNKSPLGKITKAQIKAGYEALSLIETYINGNNFGADFNEAVNSYYTRIPHCFGMRAPPSIRTIPQLKNEIDLLETLCGIEIAVASINEEKQKLEQRRVHPLDKQYFSLMWSLDPMTHANDMFKIIEEYLQSTHASTHSNYVMKVKNVFELKQREHSTRVFNADVGNRMLLWHGSRISNWYGILSQGLRIAPPEAPVTGYMFGKGVYFADASSKSANYTYPEPGKPGFLVLAEVALGNINQLIQANERANILPDGKNSVQGIGKSMPDPKQHITMADGLVIPSGRLSVNKVFKRDI</sequence>
<dbReference type="WBParaSite" id="jg8158">
    <property type="protein sequence ID" value="jg8158"/>
    <property type="gene ID" value="jg8158"/>
</dbReference>
<feature type="domain" description="WGR" evidence="14">
    <location>
        <begin position="320"/>
        <end position="417"/>
    </location>
</feature>
<dbReference type="PROSITE" id="PS51977">
    <property type="entry name" value="WGR"/>
    <property type="match status" value="1"/>
</dbReference>
<keyword evidence="2 9" id="KW-0328">Glycosyltransferase</keyword>
<feature type="compositionally biased region" description="Acidic residues" evidence="10">
    <location>
        <begin position="296"/>
        <end position="306"/>
    </location>
</feature>
<dbReference type="GO" id="GO:1990404">
    <property type="term" value="F:NAD+-protein mono-ADP-ribosyltransferase activity"/>
    <property type="evidence" value="ECO:0007669"/>
    <property type="project" value="TreeGrafter"/>
</dbReference>
<evidence type="ECO:0000259" key="14">
    <source>
        <dbReference type="PROSITE" id="PS51977"/>
    </source>
</evidence>
<organism evidence="15 16">
    <name type="scientific">Ditylenchus dipsaci</name>
    <dbReference type="NCBI Taxonomy" id="166011"/>
    <lineage>
        <taxon>Eukaryota</taxon>
        <taxon>Metazoa</taxon>
        <taxon>Ecdysozoa</taxon>
        <taxon>Nematoda</taxon>
        <taxon>Chromadorea</taxon>
        <taxon>Rhabditida</taxon>
        <taxon>Tylenchina</taxon>
        <taxon>Tylenchomorpha</taxon>
        <taxon>Sphaerularioidea</taxon>
        <taxon>Anguinidae</taxon>
        <taxon>Anguininae</taxon>
        <taxon>Ditylenchus</taxon>
    </lineage>
</organism>
<evidence type="ECO:0000256" key="6">
    <source>
        <dbReference type="ARBA" id="ARBA00023242"/>
    </source>
</evidence>
<dbReference type="Pfam" id="PF00644">
    <property type="entry name" value="PARP"/>
    <property type="match status" value="1"/>
</dbReference>
<comment type="similarity">
    <text evidence="7">Belongs to the ARTD/PARP family.</text>
</comment>
<evidence type="ECO:0000256" key="2">
    <source>
        <dbReference type="ARBA" id="ARBA00022676"/>
    </source>
</evidence>
<dbReference type="InterPro" id="IPR004102">
    <property type="entry name" value="Poly(ADP-ribose)pol_reg_dom"/>
</dbReference>
<evidence type="ECO:0000256" key="10">
    <source>
        <dbReference type="SAM" id="MobiDB-lite"/>
    </source>
</evidence>
<name>A0A915ERF8_9BILA</name>
<dbReference type="GO" id="GO:0016779">
    <property type="term" value="F:nucleotidyltransferase activity"/>
    <property type="evidence" value="ECO:0007669"/>
    <property type="project" value="UniProtKB-KW"/>
</dbReference>
<dbReference type="FunFam" id="2.20.140.10:FF:000001">
    <property type="entry name" value="Poly [ADP-ribose] polymerase"/>
    <property type="match status" value="1"/>
</dbReference>
<dbReference type="InterPro" id="IPR036616">
    <property type="entry name" value="Poly(ADP-ribose)pol_reg_dom_sf"/>
</dbReference>
<dbReference type="InterPro" id="IPR037197">
    <property type="entry name" value="WWE_dom_sf"/>
</dbReference>
<feature type="domain" description="WWE" evidence="11">
    <location>
        <begin position="1"/>
        <end position="68"/>
    </location>
</feature>
<keyword evidence="15" id="KW-1185">Reference proteome</keyword>
<protein>
    <recommendedName>
        <fullName evidence="9">Poly [ADP-ribose] polymerase</fullName>
        <shortName evidence="9">PARP</shortName>
        <ecNumber evidence="9">2.4.2.-</ecNumber>
    </recommendedName>
</protein>
<keyword evidence="3 9" id="KW-0808">Transferase</keyword>
<evidence type="ECO:0000256" key="5">
    <source>
        <dbReference type="ARBA" id="ARBA00023027"/>
    </source>
</evidence>
<dbReference type="InterPro" id="IPR008893">
    <property type="entry name" value="WGR_domain"/>
</dbReference>
<evidence type="ECO:0000256" key="4">
    <source>
        <dbReference type="ARBA" id="ARBA00022695"/>
    </source>
</evidence>
<evidence type="ECO:0000259" key="11">
    <source>
        <dbReference type="PROSITE" id="PS50918"/>
    </source>
</evidence>
<evidence type="ECO:0000256" key="9">
    <source>
        <dbReference type="RuleBase" id="RU362114"/>
    </source>
</evidence>
<evidence type="ECO:0000259" key="12">
    <source>
        <dbReference type="PROSITE" id="PS51059"/>
    </source>
</evidence>
<dbReference type="GO" id="GO:0005730">
    <property type="term" value="C:nucleolus"/>
    <property type="evidence" value="ECO:0007669"/>
    <property type="project" value="TreeGrafter"/>
</dbReference>
<feature type="compositionally biased region" description="Acidic residues" evidence="10">
    <location>
        <begin position="263"/>
        <end position="278"/>
    </location>
</feature>
<dbReference type="GO" id="GO:0070212">
    <property type="term" value="P:protein poly-ADP-ribosylation"/>
    <property type="evidence" value="ECO:0007669"/>
    <property type="project" value="TreeGrafter"/>
</dbReference>
<dbReference type="Pfam" id="PF05406">
    <property type="entry name" value="WGR"/>
    <property type="match status" value="1"/>
</dbReference>
<dbReference type="InterPro" id="IPR050800">
    <property type="entry name" value="ARTD/PARP"/>
</dbReference>
<feature type="compositionally biased region" description="Basic residues" evidence="10">
    <location>
        <begin position="217"/>
        <end position="227"/>
    </location>
</feature>
<dbReference type="Pfam" id="PF02825">
    <property type="entry name" value="WWE"/>
    <property type="match status" value="1"/>
</dbReference>
<dbReference type="SUPFAM" id="SSF142921">
    <property type="entry name" value="WGR domain-like"/>
    <property type="match status" value="1"/>
</dbReference>
<evidence type="ECO:0000256" key="3">
    <source>
        <dbReference type="ARBA" id="ARBA00022679"/>
    </source>
</evidence>
<feature type="compositionally biased region" description="Basic residues" evidence="10">
    <location>
        <begin position="244"/>
        <end position="253"/>
    </location>
</feature>
<evidence type="ECO:0000256" key="8">
    <source>
        <dbReference type="ARBA" id="ARBA00033987"/>
    </source>
</evidence>
<evidence type="ECO:0000256" key="7">
    <source>
        <dbReference type="ARBA" id="ARBA00024347"/>
    </source>
</evidence>
<accession>A0A915ERF8</accession>
<dbReference type="PROSITE" id="PS51059">
    <property type="entry name" value="PARP_CATALYTIC"/>
    <property type="match status" value="1"/>
</dbReference>
<dbReference type="Proteomes" id="UP000887574">
    <property type="component" value="Unplaced"/>
</dbReference>
<dbReference type="InterPro" id="IPR004170">
    <property type="entry name" value="WWE_dom"/>
</dbReference>
<reference evidence="16" key="1">
    <citation type="submission" date="2022-11" db="UniProtKB">
        <authorList>
            <consortium name="WormBaseParasite"/>
        </authorList>
    </citation>
    <scope>IDENTIFICATION</scope>
</reference>
<feature type="region of interest" description="Disordered" evidence="10">
    <location>
        <begin position="143"/>
        <end position="306"/>
    </location>
</feature>
<dbReference type="CDD" id="cd01437">
    <property type="entry name" value="parp_like"/>
    <property type="match status" value="1"/>
</dbReference>
<comment type="catalytic activity">
    <reaction evidence="8">
        <text>NAD(+) + (ADP-D-ribosyl)n-acceptor = nicotinamide + (ADP-D-ribosyl)n+1-acceptor + H(+).</text>
        <dbReference type="EC" id="2.4.2.30"/>
    </reaction>
</comment>
<dbReference type="Pfam" id="PF02877">
    <property type="entry name" value="PARP_reg"/>
    <property type="match status" value="1"/>
</dbReference>
<dbReference type="SUPFAM" id="SSF117839">
    <property type="entry name" value="WWE domain"/>
    <property type="match status" value="2"/>
</dbReference>
<evidence type="ECO:0000313" key="15">
    <source>
        <dbReference type="Proteomes" id="UP000887574"/>
    </source>
</evidence>
<dbReference type="InterPro" id="IPR012317">
    <property type="entry name" value="Poly(ADP-ribose)pol_cat_dom"/>
</dbReference>
<dbReference type="PANTHER" id="PTHR10459:SF60">
    <property type="entry name" value="POLY [ADP-RIBOSE] POLYMERASE 2"/>
    <property type="match status" value="1"/>
</dbReference>
<keyword evidence="6" id="KW-0539">Nucleus</keyword>
<evidence type="ECO:0000313" key="16">
    <source>
        <dbReference type="WBParaSite" id="jg8158"/>
    </source>
</evidence>
<dbReference type="PROSITE" id="PS51060">
    <property type="entry name" value="PARP_ALPHA_HD"/>
    <property type="match status" value="1"/>
</dbReference>
<feature type="compositionally biased region" description="Basic and acidic residues" evidence="10">
    <location>
        <begin position="279"/>
        <end position="295"/>
    </location>
</feature>